<dbReference type="Proteomes" id="UP000523079">
    <property type="component" value="Unassembled WGS sequence"/>
</dbReference>
<dbReference type="Gene3D" id="3.40.50.12710">
    <property type="match status" value="1"/>
</dbReference>
<sequence>MLSHACSTPVAGPWAEMWERAATGPAGYWRAHGVAEGFRTAPATGPQVAAAVAALLDEHPRIARVVELGAGDGELLTALARSSPGLSCLGVDLRLAPTRVAGAGVDGPGIGWVVDRWRDAGTGSPGSGWEQGRVPALFGPAAPPTLLIAHEWLDELPVTVLDPDGWRRVGVGPTGTELLLEPAAPDELAWAERWWPAPDRSAAGSRRVEVGTSRDRAWADAIRLLSRCGGVALAVDYGHTRDTRPADGSLRAYAGGHRVAAVPDGRRNLTCDVAVDAVRAAGEAAGATTLADLSQREALHRWAGPDALPQRPLARLAARSAAAALTAPTGFGRYRWLLQARDRVGV</sequence>
<dbReference type="RefSeq" id="WP_182558339.1">
    <property type="nucleotide sequence ID" value="NZ_JACGWT010000001.1"/>
</dbReference>
<dbReference type="GO" id="GO:0032259">
    <property type="term" value="P:methylation"/>
    <property type="evidence" value="ECO:0007669"/>
    <property type="project" value="UniProtKB-KW"/>
</dbReference>
<keyword evidence="2 3" id="KW-0808">Transferase</keyword>
<keyword evidence="1 3" id="KW-0489">Methyltransferase</keyword>
<proteinExistence type="predicted"/>
<evidence type="ECO:0000256" key="2">
    <source>
        <dbReference type="ARBA" id="ARBA00022679"/>
    </source>
</evidence>
<dbReference type="InterPro" id="IPR038375">
    <property type="entry name" value="NDUFAF7_sf"/>
</dbReference>
<comment type="caution">
    <text evidence="3">The sequence shown here is derived from an EMBL/GenBank/DDBJ whole genome shotgun (WGS) entry which is preliminary data.</text>
</comment>
<name>A0A7W3IP96_9ACTN</name>
<dbReference type="AlphaFoldDB" id="A0A7W3IP96"/>
<evidence type="ECO:0000313" key="3">
    <source>
        <dbReference type="EMBL" id="MBA8792728.1"/>
    </source>
</evidence>
<evidence type="ECO:0000256" key="1">
    <source>
        <dbReference type="ARBA" id="ARBA00022603"/>
    </source>
</evidence>
<dbReference type="GO" id="GO:0035243">
    <property type="term" value="F:protein-arginine omega-N symmetric methyltransferase activity"/>
    <property type="evidence" value="ECO:0007669"/>
    <property type="project" value="TreeGrafter"/>
</dbReference>
<dbReference type="InterPro" id="IPR003788">
    <property type="entry name" value="NDUFAF7"/>
</dbReference>
<protein>
    <submittedName>
        <fullName evidence="3">SAM-dependent MidA family methyltransferase</fullName>
    </submittedName>
</protein>
<dbReference type="InterPro" id="IPR029063">
    <property type="entry name" value="SAM-dependent_MTases_sf"/>
</dbReference>
<gene>
    <name evidence="3" type="ORF">FHX74_000322</name>
</gene>
<dbReference type="PANTHER" id="PTHR12049">
    <property type="entry name" value="PROTEIN ARGININE METHYLTRANSFERASE NDUFAF7, MITOCHONDRIAL"/>
    <property type="match status" value="1"/>
</dbReference>
<dbReference type="Pfam" id="PF02636">
    <property type="entry name" value="Methyltransf_28"/>
    <property type="match status" value="1"/>
</dbReference>
<organism evidence="3 4">
    <name type="scientific">Microlunatus kandeliicorticis</name>
    <dbReference type="NCBI Taxonomy" id="1759536"/>
    <lineage>
        <taxon>Bacteria</taxon>
        <taxon>Bacillati</taxon>
        <taxon>Actinomycetota</taxon>
        <taxon>Actinomycetes</taxon>
        <taxon>Propionibacteriales</taxon>
        <taxon>Propionibacteriaceae</taxon>
        <taxon>Microlunatus</taxon>
    </lineage>
</organism>
<keyword evidence="4" id="KW-1185">Reference proteome</keyword>
<reference evidence="3 4" key="1">
    <citation type="submission" date="2020-07" db="EMBL/GenBank/DDBJ databases">
        <title>Sequencing the genomes of 1000 actinobacteria strains.</title>
        <authorList>
            <person name="Klenk H.-P."/>
        </authorList>
    </citation>
    <scope>NUCLEOTIDE SEQUENCE [LARGE SCALE GENOMIC DNA]</scope>
    <source>
        <strain evidence="3 4">DSM 100723</strain>
    </source>
</reference>
<accession>A0A7W3IP96</accession>
<dbReference type="PANTHER" id="PTHR12049:SF7">
    <property type="entry name" value="PROTEIN ARGININE METHYLTRANSFERASE NDUFAF7, MITOCHONDRIAL"/>
    <property type="match status" value="1"/>
</dbReference>
<evidence type="ECO:0000313" key="4">
    <source>
        <dbReference type="Proteomes" id="UP000523079"/>
    </source>
</evidence>
<dbReference type="SUPFAM" id="SSF53335">
    <property type="entry name" value="S-adenosyl-L-methionine-dependent methyltransferases"/>
    <property type="match status" value="2"/>
</dbReference>
<dbReference type="EMBL" id="JACGWT010000001">
    <property type="protein sequence ID" value="MBA8792728.1"/>
    <property type="molecule type" value="Genomic_DNA"/>
</dbReference>